<keyword evidence="2" id="KW-1185">Reference proteome</keyword>
<proteinExistence type="predicted"/>
<dbReference type="Proteomes" id="UP000644115">
    <property type="component" value="Unassembled WGS sequence"/>
</dbReference>
<reference evidence="1" key="1">
    <citation type="submission" date="2020-08" db="EMBL/GenBank/DDBJ databases">
        <authorList>
            <person name="Liu C."/>
            <person name="Sun Q."/>
        </authorList>
    </citation>
    <scope>NUCLEOTIDE SEQUENCE</scope>
    <source>
        <strain evidence="1">BX16</strain>
    </source>
</reference>
<dbReference type="EMBL" id="JACRWC010000081">
    <property type="protein sequence ID" value="MBC5999630.1"/>
    <property type="molecule type" value="Genomic_DNA"/>
</dbReference>
<accession>A0A923NGB0</accession>
<protein>
    <submittedName>
        <fullName evidence="1">Uncharacterized protein</fullName>
    </submittedName>
</protein>
<comment type="caution">
    <text evidence="1">The sequence shown here is derived from an EMBL/GenBank/DDBJ whole genome shotgun (WGS) entry which is preliminary data.</text>
</comment>
<evidence type="ECO:0000313" key="2">
    <source>
        <dbReference type="Proteomes" id="UP000644115"/>
    </source>
</evidence>
<organism evidence="1 2">
    <name type="scientific">Lentihominibacter faecis</name>
    <dbReference type="NCBI Taxonomy" id="2764712"/>
    <lineage>
        <taxon>Bacteria</taxon>
        <taxon>Bacillati</taxon>
        <taxon>Bacillota</taxon>
        <taxon>Clostridia</taxon>
        <taxon>Peptostreptococcales</taxon>
        <taxon>Anaerovoracaceae</taxon>
        <taxon>Lentihominibacter</taxon>
    </lineage>
</organism>
<dbReference type="AlphaFoldDB" id="A0A923NGB0"/>
<sequence length="208" mass="24502">MALFRKKTKYFKYSYERTKAYFEQHREIEARNFLKCPEWAKPEYDENGRYAEEPDGLLPLFDPRRQQRFYREGQMAAGTIVQANELLFAKGKGDSPATFIYTQDPFFLQNPEELICLAHELFSTKGDDGFIPSIQYVADLLADEAGRYFHYHLPSNVLENRDVWLTTILVSRDHLPDNTLKPEIVYPMLILPDDGPDAMILPYWYWQK</sequence>
<dbReference type="RefSeq" id="WP_249287045.1">
    <property type="nucleotide sequence ID" value="NZ_JACRWC010000081.1"/>
</dbReference>
<gene>
    <name evidence="1" type="ORF">H8876_06420</name>
</gene>
<name>A0A923NGB0_9FIRM</name>
<evidence type="ECO:0000313" key="1">
    <source>
        <dbReference type="EMBL" id="MBC5999630.1"/>
    </source>
</evidence>